<evidence type="ECO:0000256" key="2">
    <source>
        <dbReference type="ARBA" id="ARBA00022801"/>
    </source>
</evidence>
<reference evidence="5" key="1">
    <citation type="submission" date="2024-02" db="UniProtKB">
        <authorList>
            <consortium name="WormBaseParasite"/>
        </authorList>
    </citation>
    <scope>IDENTIFICATION</scope>
</reference>
<dbReference type="Pfam" id="PF02545">
    <property type="entry name" value="Maf"/>
    <property type="match status" value="2"/>
</dbReference>
<feature type="coiled-coil region" evidence="3">
    <location>
        <begin position="272"/>
        <end position="299"/>
    </location>
</feature>
<dbReference type="PANTHER" id="PTHR43213">
    <property type="entry name" value="BIFUNCTIONAL DTTP/UTP PYROPHOSPHATASE/METHYLTRANSFERASE PROTEIN-RELATED"/>
    <property type="match status" value="1"/>
</dbReference>
<evidence type="ECO:0000256" key="1">
    <source>
        <dbReference type="ARBA" id="ARBA00001968"/>
    </source>
</evidence>
<keyword evidence="3" id="KW-0175">Coiled coil</keyword>
<keyword evidence="4" id="KW-1185">Reference proteome</keyword>
<dbReference type="Proteomes" id="UP000887575">
    <property type="component" value="Unassembled WGS sequence"/>
</dbReference>
<proteinExistence type="inferred from homology"/>
<dbReference type="NCBIfam" id="TIGR00172">
    <property type="entry name" value="maf"/>
    <property type="match status" value="2"/>
</dbReference>
<name>A0AAF3EK12_9BILA</name>
<dbReference type="Gene3D" id="3.90.950.10">
    <property type="match status" value="2"/>
</dbReference>
<keyword evidence="2" id="KW-0378">Hydrolase</keyword>
<dbReference type="PANTHER" id="PTHR43213:SF5">
    <property type="entry name" value="BIFUNCTIONAL DTTP_UTP PYROPHOSPHATASE_METHYLTRANSFERASE PROTEIN-RELATED"/>
    <property type="match status" value="1"/>
</dbReference>
<dbReference type="SUPFAM" id="SSF52972">
    <property type="entry name" value="ITPase-like"/>
    <property type="match status" value="2"/>
</dbReference>
<evidence type="ECO:0000313" key="4">
    <source>
        <dbReference type="Proteomes" id="UP000887575"/>
    </source>
</evidence>
<dbReference type="HAMAP" id="MF_00528">
    <property type="entry name" value="Maf"/>
    <property type="match status" value="2"/>
</dbReference>
<dbReference type="AlphaFoldDB" id="A0AAF3EK12"/>
<dbReference type="WBParaSite" id="MBELARI_LOCUS14300">
    <property type="protein sequence ID" value="MBELARI_LOCUS14300"/>
    <property type="gene ID" value="MBELARI_LOCUS14300"/>
</dbReference>
<dbReference type="GO" id="GO:0047429">
    <property type="term" value="F:nucleoside triphosphate diphosphatase activity"/>
    <property type="evidence" value="ECO:0007669"/>
    <property type="project" value="InterPro"/>
</dbReference>
<organism evidence="4 5">
    <name type="scientific">Mesorhabditis belari</name>
    <dbReference type="NCBI Taxonomy" id="2138241"/>
    <lineage>
        <taxon>Eukaryota</taxon>
        <taxon>Metazoa</taxon>
        <taxon>Ecdysozoa</taxon>
        <taxon>Nematoda</taxon>
        <taxon>Chromadorea</taxon>
        <taxon>Rhabditida</taxon>
        <taxon>Rhabditina</taxon>
        <taxon>Rhabditomorpha</taxon>
        <taxon>Rhabditoidea</taxon>
        <taxon>Rhabditidae</taxon>
        <taxon>Mesorhabditinae</taxon>
        <taxon>Mesorhabditis</taxon>
    </lineage>
</organism>
<sequence length="423" mass="47371">MLFHSYLSNFNKLSPTIVLASQSPNRLAILKMIGFRPLVHVSNFEENLPKDLPVREYVELTAQGKMDEILEDFKKANRHFDVLIAADTMVCSGEKIYGKPIDENDAVETLKLLRGKAHTIYSGVVIAYQNGPQQRFSTETKVWMGNYSDQAILDYVATKEPMNKAGSYGIQNRAGALIEKIEGCHFNVAGLPIGDLALHLAKRGFRPFGLDDVITPSSEISNPSSRAGKIILADQSADRLTLLRKIGIEPVIKTPIFIENISKEEEPKKFVQKMAQEKMKSVEKQMKEEKEEFDVIIAAETTLLVDGKIVEKPKDKSDAIETLKKLRDGSHSCLTGVSMKFNDGTNETFTVETKIHFTQLSNEIIEAYVNAEDVMDRAGSYAMQTRGAIFVQSVDGCYSNAIGLPVYEIAHRLHLRGHRLWDF</sequence>
<dbReference type="InterPro" id="IPR029001">
    <property type="entry name" value="ITPase-like_fam"/>
</dbReference>
<dbReference type="CDD" id="cd00555">
    <property type="entry name" value="Maf"/>
    <property type="match status" value="2"/>
</dbReference>
<evidence type="ECO:0000256" key="3">
    <source>
        <dbReference type="SAM" id="Coils"/>
    </source>
</evidence>
<evidence type="ECO:0000313" key="5">
    <source>
        <dbReference type="WBParaSite" id="MBELARI_LOCUS14300"/>
    </source>
</evidence>
<protein>
    <submittedName>
        <fullName evidence="5">Uncharacterized protein</fullName>
    </submittedName>
</protein>
<dbReference type="InterPro" id="IPR003697">
    <property type="entry name" value="Maf-like"/>
</dbReference>
<accession>A0AAF3EK12</accession>
<comment type="cofactor">
    <cofactor evidence="1">
        <name>a divalent metal cation</name>
        <dbReference type="ChEBI" id="CHEBI:60240"/>
    </cofactor>
</comment>